<dbReference type="EMBL" id="KQ977776">
    <property type="protein sequence ID" value="KYM99957.1"/>
    <property type="molecule type" value="Genomic_DNA"/>
</dbReference>
<evidence type="ECO:0000256" key="4">
    <source>
        <dbReference type="ARBA" id="ARBA00023125"/>
    </source>
</evidence>
<evidence type="ECO:0000256" key="3">
    <source>
        <dbReference type="ARBA" id="ARBA00022833"/>
    </source>
</evidence>
<dbReference type="SUPFAM" id="SSF57716">
    <property type="entry name" value="Glucocorticoid receptor-like (DNA-binding domain)"/>
    <property type="match status" value="1"/>
</dbReference>
<reference evidence="6 7" key="1">
    <citation type="submission" date="2016-03" db="EMBL/GenBank/DDBJ databases">
        <title>Cyphomyrmex costatus WGS genome.</title>
        <authorList>
            <person name="Nygaard S."/>
            <person name="Hu H."/>
            <person name="Boomsma J."/>
            <person name="Zhang G."/>
        </authorList>
    </citation>
    <scope>NUCLEOTIDE SEQUENCE [LARGE SCALE GENOMIC DNA]</scope>
    <source>
        <strain evidence="6">MS0001</strain>
        <tissue evidence="6">Whole body</tissue>
    </source>
</reference>
<gene>
    <name evidence="6" type="ORF">ALC62_09287</name>
</gene>
<evidence type="ECO:0000256" key="1">
    <source>
        <dbReference type="ARBA" id="ARBA00022723"/>
    </source>
</evidence>
<evidence type="ECO:0000313" key="7">
    <source>
        <dbReference type="Proteomes" id="UP000078542"/>
    </source>
</evidence>
<dbReference type="AlphaFoldDB" id="A0A151IFN5"/>
<feature type="domain" description="THAP-type" evidence="5">
    <location>
        <begin position="4"/>
        <end position="51"/>
    </location>
</feature>
<dbReference type="GO" id="GO:0008270">
    <property type="term" value="F:zinc ion binding"/>
    <property type="evidence" value="ECO:0007669"/>
    <property type="project" value="UniProtKB-KW"/>
</dbReference>
<dbReference type="Pfam" id="PF05485">
    <property type="entry name" value="THAP"/>
    <property type="match status" value="1"/>
</dbReference>
<feature type="non-terminal residue" evidence="6">
    <location>
        <position position="1"/>
    </location>
</feature>
<evidence type="ECO:0000313" key="6">
    <source>
        <dbReference type="EMBL" id="KYM99957.1"/>
    </source>
</evidence>
<dbReference type="InterPro" id="IPR006612">
    <property type="entry name" value="THAP_Znf"/>
</dbReference>
<proteinExistence type="predicted"/>
<name>A0A151IFN5_9HYME</name>
<keyword evidence="7" id="KW-1185">Reference proteome</keyword>
<keyword evidence="3" id="KW-0862">Zinc</keyword>
<accession>A0A151IFN5</accession>
<keyword evidence="2" id="KW-0863">Zinc-finger</keyword>
<organism evidence="6 7">
    <name type="scientific">Cyphomyrmex costatus</name>
    <dbReference type="NCBI Taxonomy" id="456900"/>
    <lineage>
        <taxon>Eukaryota</taxon>
        <taxon>Metazoa</taxon>
        <taxon>Ecdysozoa</taxon>
        <taxon>Arthropoda</taxon>
        <taxon>Hexapoda</taxon>
        <taxon>Insecta</taxon>
        <taxon>Pterygota</taxon>
        <taxon>Neoptera</taxon>
        <taxon>Endopterygota</taxon>
        <taxon>Hymenoptera</taxon>
        <taxon>Apocrita</taxon>
        <taxon>Aculeata</taxon>
        <taxon>Formicoidea</taxon>
        <taxon>Formicidae</taxon>
        <taxon>Myrmicinae</taxon>
        <taxon>Cyphomyrmex</taxon>
    </lineage>
</organism>
<keyword evidence="4" id="KW-0238">DNA-binding</keyword>
<dbReference type="InterPro" id="IPR038441">
    <property type="entry name" value="THAP_Znf_sf"/>
</dbReference>
<dbReference type="GO" id="GO:0003677">
    <property type="term" value="F:DNA binding"/>
    <property type="evidence" value="ECO:0007669"/>
    <property type="project" value="UniProtKB-KW"/>
</dbReference>
<dbReference type="Proteomes" id="UP000078542">
    <property type="component" value="Unassembled WGS sequence"/>
</dbReference>
<evidence type="ECO:0000256" key="2">
    <source>
        <dbReference type="ARBA" id="ARBA00022771"/>
    </source>
</evidence>
<evidence type="ECO:0000259" key="5">
    <source>
        <dbReference type="Pfam" id="PF05485"/>
    </source>
</evidence>
<protein>
    <recommendedName>
        <fullName evidence="5">THAP-type domain-containing protein</fullName>
    </recommendedName>
</protein>
<dbReference type="Gene3D" id="6.20.210.20">
    <property type="entry name" value="THAP domain"/>
    <property type="match status" value="1"/>
</dbReference>
<keyword evidence="1" id="KW-0479">Metal-binding</keyword>
<sequence>YKSNPEKVHFFRVPKNNDKAKEWQKASLRNDIILNSSHCFCEKHFSVNVLFGKSYSRIMMVKLFKK</sequence>